<dbReference type="PANTHER" id="PTHR46390:SF1">
    <property type="entry name" value="MANNOSE-1-PHOSPHATE GUANYLYLTRANSFERASE"/>
    <property type="match status" value="1"/>
</dbReference>
<dbReference type="InterPro" id="IPR014710">
    <property type="entry name" value="RmlC-like_jellyroll"/>
</dbReference>
<comment type="caution">
    <text evidence="2">The sequence shown here is derived from an EMBL/GenBank/DDBJ whole genome shotgun (WGS) entry which is preliminary data.</text>
</comment>
<dbReference type="InterPro" id="IPR051161">
    <property type="entry name" value="Mannose-6P_isomerase_type2"/>
</dbReference>
<organism evidence="2 3">
    <name type="scientific">Falsiroseomonas frigidaquae</name>
    <dbReference type="NCBI Taxonomy" id="487318"/>
    <lineage>
        <taxon>Bacteria</taxon>
        <taxon>Pseudomonadati</taxon>
        <taxon>Pseudomonadota</taxon>
        <taxon>Alphaproteobacteria</taxon>
        <taxon>Acetobacterales</taxon>
        <taxon>Roseomonadaceae</taxon>
        <taxon>Falsiroseomonas</taxon>
    </lineage>
</organism>
<keyword evidence="3" id="KW-1185">Reference proteome</keyword>
<protein>
    <submittedName>
        <fullName evidence="2">Cupin domain-containing protein</fullName>
    </submittedName>
</protein>
<accession>A0ABX1F8F8</accession>
<evidence type="ECO:0000259" key="1">
    <source>
        <dbReference type="Pfam" id="PF01050"/>
    </source>
</evidence>
<name>A0ABX1F8F8_9PROT</name>
<reference evidence="2 3" key="1">
    <citation type="submission" date="2020-03" db="EMBL/GenBank/DDBJ databases">
        <title>Roseomonas selenitidurans sp. nov. isolated from soil.</title>
        <authorList>
            <person name="Liu H."/>
        </authorList>
    </citation>
    <scope>NUCLEOTIDE SEQUENCE [LARGE SCALE GENOMIC DNA]</scope>
    <source>
        <strain evidence="2 3">JCM 15073</strain>
    </source>
</reference>
<evidence type="ECO:0000313" key="3">
    <source>
        <dbReference type="Proteomes" id="UP000765160"/>
    </source>
</evidence>
<gene>
    <name evidence="2" type="ORF">HB662_28195</name>
</gene>
<dbReference type="Proteomes" id="UP000765160">
    <property type="component" value="Unassembled WGS sequence"/>
</dbReference>
<dbReference type="InterPro" id="IPR011051">
    <property type="entry name" value="RmlC_Cupin_sf"/>
</dbReference>
<dbReference type="InterPro" id="IPR001538">
    <property type="entry name" value="Man6P_isomerase-2_C"/>
</dbReference>
<dbReference type="EMBL" id="JAAVTX010000012">
    <property type="protein sequence ID" value="NKE48680.1"/>
    <property type="molecule type" value="Genomic_DNA"/>
</dbReference>
<dbReference type="CDD" id="cd02213">
    <property type="entry name" value="cupin_PMI_typeII_C"/>
    <property type="match status" value="1"/>
</dbReference>
<sequence>MDQNPTRKSTTYTVGEHGERPWGSWELLACGDGYVLKRIIVLPGQKLSLQKHEHRSEHWVVVGGNALVTRDEELIELKENEAIFLPLGCVHRLENKGQVPLILIEVQTGAYLSEDDIIRLEDVYGRS</sequence>
<evidence type="ECO:0000313" key="2">
    <source>
        <dbReference type="EMBL" id="NKE48680.1"/>
    </source>
</evidence>
<dbReference type="Pfam" id="PF01050">
    <property type="entry name" value="MannoseP_isomer"/>
    <property type="match status" value="1"/>
</dbReference>
<proteinExistence type="predicted"/>
<dbReference type="PANTHER" id="PTHR46390">
    <property type="entry name" value="MANNOSE-1-PHOSPHATE GUANYLYLTRANSFERASE"/>
    <property type="match status" value="1"/>
</dbReference>
<dbReference type="SUPFAM" id="SSF51182">
    <property type="entry name" value="RmlC-like cupins"/>
    <property type="match status" value="1"/>
</dbReference>
<feature type="domain" description="Mannose-6-phosphate isomerase type II C-terminal" evidence="1">
    <location>
        <begin position="16"/>
        <end position="122"/>
    </location>
</feature>
<dbReference type="Gene3D" id="2.60.120.10">
    <property type="entry name" value="Jelly Rolls"/>
    <property type="match status" value="1"/>
</dbReference>